<sequence>MSKILEDDSDSEIELNIKNEYAKNYDTWRRKEELNKFKTKYGEELLDDDSTSSDDDEEGVELTEEIEKQFFKTLSCLKNKDPRIYDENVKFFDDSEDKQVNKKKTKKEKPLYINDYEREMILKTNGKFSDSEEEENSRSVSPTYVEEQKKIKKSFKQALNEMSDNENEDGEWGGILKVRHKTEEEKQKEEAEYLEWLAGQKDQIDDKEAEADLKPLKDYWNNPELDEGEKFLRDYILQKKFLSQEDDNYIPTYEEIIHDSDKDLSEDEDAIEKQQEFEHKYNFRFEEPDQEFIKRFPRTMEHSLRKTDDKRKLKRAETKERKQKEKEQKMQELQKLQELKKKEIEDKIQQLKDITGNDDIEFKDEDLEGDFDPEAHDKKMQSLFNDEFYKGPEENVKPVFPELDEYLELENWERWEGDKGEAGELSEDNVPHCEDEDFNMDCDYDPKAAAKQELIENTKGRKKRKRKSLFAKAVSQPKPVFDPNDKSYEEYLDEYYKLDCEDIIGDIPCKFKYRKVAPNDFGLTVEEILMAKDRELNKWCSLKKALQHRPDHVEKYDQIAYVKKGKNIELKKKILPSLFESEENDEGEKIEETKQIIGKKKKKGKKIRCKKGVIEPEEDEKSESIEQQQKENEEFINGHMEKKKKKKKQTQVEASENTKDHKVVDIKDTASENKQNKKKKRKKKNKKAQSNNSAVENNEALTKISKKRKLSTNASNDNIPNKKRKKEFKQKKQTPDISDARLSAYGINPKKFKNKLKYGKL</sequence>
<dbReference type="PANTHER" id="PTHR14490:SF5">
    <property type="entry name" value="PROTEIN KRI1 HOMOLOG"/>
    <property type="match status" value="1"/>
</dbReference>
<comment type="caution">
    <text evidence="5">The sequence shown here is derived from an EMBL/GenBank/DDBJ whole genome shotgun (WGS) entry which is preliminary data.</text>
</comment>
<evidence type="ECO:0000313" key="5">
    <source>
        <dbReference type="EMBL" id="KAJ3649930.1"/>
    </source>
</evidence>
<dbReference type="EMBL" id="JALNTZ010000006">
    <property type="protein sequence ID" value="KAJ3649930.1"/>
    <property type="molecule type" value="Genomic_DNA"/>
</dbReference>
<feature type="compositionally biased region" description="Basic and acidic residues" evidence="3">
    <location>
        <begin position="656"/>
        <end position="675"/>
    </location>
</feature>
<dbReference type="InterPro" id="IPR018034">
    <property type="entry name" value="Kri1"/>
</dbReference>
<evidence type="ECO:0000256" key="3">
    <source>
        <dbReference type="SAM" id="MobiDB-lite"/>
    </source>
</evidence>
<feature type="compositionally biased region" description="Basic and acidic residues" evidence="3">
    <location>
        <begin position="622"/>
        <end position="633"/>
    </location>
</feature>
<accession>A0AA38I6G9</accession>
<organism evidence="5 6">
    <name type="scientific">Zophobas morio</name>
    <dbReference type="NCBI Taxonomy" id="2755281"/>
    <lineage>
        <taxon>Eukaryota</taxon>
        <taxon>Metazoa</taxon>
        <taxon>Ecdysozoa</taxon>
        <taxon>Arthropoda</taxon>
        <taxon>Hexapoda</taxon>
        <taxon>Insecta</taxon>
        <taxon>Pterygota</taxon>
        <taxon>Neoptera</taxon>
        <taxon>Endopterygota</taxon>
        <taxon>Coleoptera</taxon>
        <taxon>Polyphaga</taxon>
        <taxon>Cucujiformia</taxon>
        <taxon>Tenebrionidae</taxon>
        <taxon>Zophobas</taxon>
    </lineage>
</organism>
<dbReference type="GO" id="GO:0000447">
    <property type="term" value="P:endonucleolytic cleavage in ITS1 to separate SSU-rRNA from 5.8S rRNA and LSU-rRNA from tricistronic rRNA transcript (SSU-rRNA, 5.8S rRNA, LSU-rRNA)"/>
    <property type="evidence" value="ECO:0007669"/>
    <property type="project" value="TreeGrafter"/>
</dbReference>
<feature type="region of interest" description="Disordered" evidence="3">
    <location>
        <begin position="296"/>
        <end position="331"/>
    </location>
</feature>
<feature type="compositionally biased region" description="Basic residues" evidence="3">
    <location>
        <begin position="676"/>
        <end position="687"/>
    </location>
</feature>
<gene>
    <name evidence="5" type="ORF">Zmor_021646</name>
</gene>
<name>A0AA38I6G9_9CUCU</name>
<feature type="compositionally biased region" description="Basic residues" evidence="3">
    <location>
        <begin position="597"/>
        <end position="611"/>
    </location>
</feature>
<feature type="region of interest" description="Disordered" evidence="3">
    <location>
        <begin position="125"/>
        <end position="144"/>
    </location>
</feature>
<evidence type="ECO:0000259" key="4">
    <source>
        <dbReference type="Pfam" id="PF12936"/>
    </source>
</evidence>
<reference evidence="5" key="1">
    <citation type="journal article" date="2023" name="G3 (Bethesda)">
        <title>Whole genome assemblies of Zophobas morio and Tenebrio molitor.</title>
        <authorList>
            <person name="Kaur S."/>
            <person name="Stinson S.A."/>
            <person name="diCenzo G.C."/>
        </authorList>
    </citation>
    <scope>NUCLEOTIDE SEQUENCE</scope>
    <source>
        <strain evidence="5">QUZm001</strain>
    </source>
</reference>
<comment type="similarity">
    <text evidence="1">Belongs to the KRI1 family.</text>
</comment>
<evidence type="ECO:0000256" key="2">
    <source>
        <dbReference type="ARBA" id="ARBA00017294"/>
    </source>
</evidence>
<feature type="domain" description="Kri1-like C-terminal" evidence="4">
    <location>
        <begin position="486"/>
        <end position="574"/>
    </location>
</feature>
<dbReference type="Pfam" id="PF12936">
    <property type="entry name" value="Kri1_C"/>
    <property type="match status" value="1"/>
</dbReference>
<dbReference type="Pfam" id="PF05178">
    <property type="entry name" value="Kri1"/>
    <property type="match status" value="1"/>
</dbReference>
<feature type="region of interest" description="Disordered" evidence="3">
    <location>
        <begin position="581"/>
        <end position="742"/>
    </location>
</feature>
<protein>
    <recommendedName>
        <fullName evidence="2">Protein KRI1 homolog</fullName>
    </recommendedName>
</protein>
<dbReference type="PANTHER" id="PTHR14490">
    <property type="entry name" value="ZINC FINGER, ZZ TYPE"/>
    <property type="match status" value="1"/>
</dbReference>
<dbReference type="AlphaFoldDB" id="A0AA38I6G9"/>
<dbReference type="GO" id="GO:0005730">
    <property type="term" value="C:nucleolus"/>
    <property type="evidence" value="ECO:0007669"/>
    <property type="project" value="TreeGrafter"/>
</dbReference>
<feature type="compositionally biased region" description="Basic residues" evidence="3">
    <location>
        <begin position="721"/>
        <end position="732"/>
    </location>
</feature>
<evidence type="ECO:0000256" key="1">
    <source>
        <dbReference type="ARBA" id="ARBA00007473"/>
    </source>
</evidence>
<keyword evidence="6" id="KW-1185">Reference proteome</keyword>
<dbReference type="GO" id="GO:0030686">
    <property type="term" value="C:90S preribosome"/>
    <property type="evidence" value="ECO:0007669"/>
    <property type="project" value="TreeGrafter"/>
</dbReference>
<proteinExistence type="inferred from homology"/>
<dbReference type="InterPro" id="IPR024626">
    <property type="entry name" value="Kri1-like_C"/>
</dbReference>
<dbReference type="Proteomes" id="UP001168821">
    <property type="component" value="Unassembled WGS sequence"/>
</dbReference>
<evidence type="ECO:0000313" key="6">
    <source>
        <dbReference type="Proteomes" id="UP001168821"/>
    </source>
</evidence>